<evidence type="ECO:0000313" key="2">
    <source>
        <dbReference type="EMBL" id="WNZ28021.1"/>
    </source>
</evidence>
<sequence>MTVKQPQSLPDLKTAIPQILEQVPYLKLLVLFGSRARGDHRSGSDWDFAFLCDETLRQHYESGGLDAFRIWGVLQQTYHLLDNQIDCIDLQFCSPTLAYAVARDGILLYEQQSGEFTQFRRRAWKTYADTAKFRKLRKRSIELGLQKLSV</sequence>
<evidence type="ECO:0000259" key="1">
    <source>
        <dbReference type="Pfam" id="PF18765"/>
    </source>
</evidence>
<dbReference type="Gene3D" id="3.30.460.10">
    <property type="entry name" value="Beta Polymerase, domain 2"/>
    <property type="match status" value="1"/>
</dbReference>
<dbReference type="CDD" id="cd05403">
    <property type="entry name" value="NT_KNTase_like"/>
    <property type="match status" value="1"/>
</dbReference>
<organism evidence="2">
    <name type="scientific">Leptolyngbya sp. NK1-12</name>
    <dbReference type="NCBI Taxonomy" id="2547451"/>
    <lineage>
        <taxon>Bacteria</taxon>
        <taxon>Bacillati</taxon>
        <taxon>Cyanobacteriota</taxon>
        <taxon>Cyanophyceae</taxon>
        <taxon>Leptolyngbyales</taxon>
        <taxon>Leptolyngbyaceae</taxon>
        <taxon>Leptolyngbya group</taxon>
        <taxon>Leptolyngbya</taxon>
    </lineage>
</organism>
<dbReference type="EMBL" id="CP053587">
    <property type="protein sequence ID" value="WNZ28021.1"/>
    <property type="molecule type" value="Genomic_DNA"/>
</dbReference>
<dbReference type="InterPro" id="IPR043519">
    <property type="entry name" value="NT_sf"/>
</dbReference>
<dbReference type="AlphaFoldDB" id="A0AA97ALW5"/>
<accession>A0AA97ALW5</accession>
<proteinExistence type="predicted"/>
<dbReference type="InterPro" id="IPR052930">
    <property type="entry name" value="TA_antitoxin_MntA"/>
</dbReference>
<name>A0AA97ALW5_9CYAN</name>
<dbReference type="Pfam" id="PF18765">
    <property type="entry name" value="Polbeta"/>
    <property type="match status" value="1"/>
</dbReference>
<dbReference type="SUPFAM" id="SSF81301">
    <property type="entry name" value="Nucleotidyltransferase"/>
    <property type="match status" value="1"/>
</dbReference>
<dbReference type="InterPro" id="IPR041633">
    <property type="entry name" value="Polbeta"/>
</dbReference>
<feature type="domain" description="Polymerase beta nucleotidyltransferase" evidence="1">
    <location>
        <begin position="16"/>
        <end position="112"/>
    </location>
</feature>
<dbReference type="PANTHER" id="PTHR43852:SF3">
    <property type="entry name" value="NUCLEOTIDYLTRANSFERASE"/>
    <property type="match status" value="1"/>
</dbReference>
<gene>
    <name evidence="2" type="ORF">HJG54_33870</name>
</gene>
<dbReference type="PANTHER" id="PTHR43852">
    <property type="entry name" value="NUCLEOTIDYLTRANSFERASE"/>
    <property type="match status" value="1"/>
</dbReference>
<dbReference type="NCBIfam" id="NF047752">
    <property type="entry name" value="MntA_antitoxin"/>
    <property type="match status" value="1"/>
</dbReference>
<reference evidence="2" key="1">
    <citation type="submission" date="2020-05" db="EMBL/GenBank/DDBJ databases">
        <authorList>
            <person name="Zhu T."/>
            <person name="Keshari N."/>
            <person name="Lu X."/>
        </authorList>
    </citation>
    <scope>NUCLEOTIDE SEQUENCE</scope>
    <source>
        <strain evidence="2">NK1-12</strain>
    </source>
</reference>
<protein>
    <submittedName>
        <fullName evidence="2">Nucleotidyltransferase domain-containing protein</fullName>
    </submittedName>
</protein>